<accession>D7G799</accession>
<dbReference type="GO" id="GO:0005768">
    <property type="term" value="C:endosome"/>
    <property type="evidence" value="ECO:0007669"/>
    <property type="project" value="TreeGrafter"/>
</dbReference>
<dbReference type="OMA" id="LMSNIAD"/>
<dbReference type="GO" id="GO:0006897">
    <property type="term" value="P:endocytosis"/>
    <property type="evidence" value="ECO:0007669"/>
    <property type="project" value="TreeGrafter"/>
</dbReference>
<dbReference type="GO" id="GO:0030276">
    <property type="term" value="F:clathrin binding"/>
    <property type="evidence" value="ECO:0007669"/>
    <property type="project" value="TreeGrafter"/>
</dbReference>
<gene>
    <name evidence="2" type="ORF">Esi_0080_0032</name>
</gene>
<dbReference type="OrthoDB" id="197874at2759"/>
<dbReference type="GO" id="GO:0030125">
    <property type="term" value="C:clathrin vesicle coat"/>
    <property type="evidence" value="ECO:0007669"/>
    <property type="project" value="TreeGrafter"/>
</dbReference>
<dbReference type="SMART" id="SM00273">
    <property type="entry name" value="ENTH"/>
    <property type="match status" value="1"/>
</dbReference>
<dbReference type="InParanoid" id="D7G799"/>
<organism evidence="2 3">
    <name type="scientific">Ectocarpus siliculosus</name>
    <name type="common">Brown alga</name>
    <name type="synonym">Conferva siliculosa</name>
    <dbReference type="NCBI Taxonomy" id="2880"/>
    <lineage>
        <taxon>Eukaryota</taxon>
        <taxon>Sar</taxon>
        <taxon>Stramenopiles</taxon>
        <taxon>Ochrophyta</taxon>
        <taxon>PX clade</taxon>
        <taxon>Phaeophyceae</taxon>
        <taxon>Ectocarpales</taxon>
        <taxon>Ectocarpaceae</taxon>
        <taxon>Ectocarpus</taxon>
    </lineage>
</organism>
<dbReference type="PANTHER" id="PTHR12276:SF45">
    <property type="entry name" value="CLATHRIN INTERACTOR 1"/>
    <property type="match status" value="1"/>
</dbReference>
<feature type="domain" description="ENTH" evidence="1">
    <location>
        <begin position="53"/>
        <end position="153"/>
    </location>
</feature>
<dbReference type="PANTHER" id="PTHR12276">
    <property type="entry name" value="EPSIN/ENT-RELATED"/>
    <property type="match status" value="1"/>
</dbReference>
<dbReference type="InterPro" id="IPR013809">
    <property type="entry name" value="ENTH"/>
</dbReference>
<dbReference type="GO" id="GO:0005543">
    <property type="term" value="F:phospholipid binding"/>
    <property type="evidence" value="ECO:0007669"/>
    <property type="project" value="TreeGrafter"/>
</dbReference>
<dbReference type="SUPFAM" id="SSF48464">
    <property type="entry name" value="ENTH/VHS domain"/>
    <property type="match status" value="1"/>
</dbReference>
<dbReference type="GO" id="GO:0005886">
    <property type="term" value="C:plasma membrane"/>
    <property type="evidence" value="ECO:0007669"/>
    <property type="project" value="TreeGrafter"/>
</dbReference>
<dbReference type="PROSITE" id="PS50942">
    <property type="entry name" value="ENTH"/>
    <property type="match status" value="1"/>
</dbReference>
<dbReference type="Gene3D" id="1.25.40.90">
    <property type="match status" value="1"/>
</dbReference>
<dbReference type="Pfam" id="PF01417">
    <property type="entry name" value="ENTH"/>
    <property type="match status" value="1"/>
</dbReference>
<sequence length="153" mass="17557">MVALFSLFSAPRSNAAGFIGAFEKAASWTSSVNSPWTSCRWTRSRTWSAKCVTPLPRANDTEKRVYEALSNKNWGASSTLLNDIARDTYDFEKYGIVLPLIWTSLQSPSREWRKVFKALCLLEHLIKNGAERVIEDARDNLHRVRMLSDFNYY</sequence>
<name>D7G799_ECTSI</name>
<evidence type="ECO:0000313" key="2">
    <source>
        <dbReference type="EMBL" id="CBJ27650.1"/>
    </source>
</evidence>
<dbReference type="CDD" id="cd03571">
    <property type="entry name" value="ENTH"/>
    <property type="match status" value="1"/>
</dbReference>
<dbReference type="InterPro" id="IPR008942">
    <property type="entry name" value="ENTH_VHS"/>
</dbReference>
<evidence type="ECO:0000313" key="3">
    <source>
        <dbReference type="Proteomes" id="UP000002630"/>
    </source>
</evidence>
<dbReference type="EMBL" id="FN649036">
    <property type="protein sequence ID" value="CBJ27650.1"/>
    <property type="molecule type" value="Genomic_DNA"/>
</dbReference>
<reference evidence="2 3" key="1">
    <citation type="journal article" date="2010" name="Nature">
        <title>The Ectocarpus genome and the independent evolution of multicellularity in brown algae.</title>
        <authorList>
            <person name="Cock J.M."/>
            <person name="Sterck L."/>
            <person name="Rouze P."/>
            <person name="Scornet D."/>
            <person name="Allen A.E."/>
            <person name="Amoutzias G."/>
            <person name="Anthouard V."/>
            <person name="Artiguenave F."/>
            <person name="Aury J.M."/>
            <person name="Badger J.H."/>
            <person name="Beszteri B."/>
            <person name="Billiau K."/>
            <person name="Bonnet E."/>
            <person name="Bothwell J.H."/>
            <person name="Bowler C."/>
            <person name="Boyen C."/>
            <person name="Brownlee C."/>
            <person name="Carrano C.J."/>
            <person name="Charrier B."/>
            <person name="Cho G.Y."/>
            <person name="Coelho S.M."/>
            <person name="Collen J."/>
            <person name="Corre E."/>
            <person name="Da Silva C."/>
            <person name="Delage L."/>
            <person name="Delaroque N."/>
            <person name="Dittami S.M."/>
            <person name="Doulbeau S."/>
            <person name="Elias M."/>
            <person name="Farnham G."/>
            <person name="Gachon C.M."/>
            <person name="Gschloessl B."/>
            <person name="Heesch S."/>
            <person name="Jabbari K."/>
            <person name="Jubin C."/>
            <person name="Kawai H."/>
            <person name="Kimura K."/>
            <person name="Kloareg B."/>
            <person name="Kupper F.C."/>
            <person name="Lang D."/>
            <person name="Le Bail A."/>
            <person name="Leblanc C."/>
            <person name="Lerouge P."/>
            <person name="Lohr M."/>
            <person name="Lopez P.J."/>
            <person name="Martens C."/>
            <person name="Maumus F."/>
            <person name="Michel G."/>
            <person name="Miranda-Saavedra D."/>
            <person name="Morales J."/>
            <person name="Moreau H."/>
            <person name="Motomura T."/>
            <person name="Nagasato C."/>
            <person name="Napoli C.A."/>
            <person name="Nelson D.R."/>
            <person name="Nyvall-Collen P."/>
            <person name="Peters A.F."/>
            <person name="Pommier C."/>
            <person name="Potin P."/>
            <person name="Poulain J."/>
            <person name="Quesneville H."/>
            <person name="Read B."/>
            <person name="Rensing S.A."/>
            <person name="Ritter A."/>
            <person name="Rousvoal S."/>
            <person name="Samanta M."/>
            <person name="Samson G."/>
            <person name="Schroeder D.C."/>
            <person name="Segurens B."/>
            <person name="Strittmatter M."/>
            <person name="Tonon T."/>
            <person name="Tregear J.W."/>
            <person name="Valentin K."/>
            <person name="von Dassow P."/>
            <person name="Yamagishi T."/>
            <person name="Van de Peer Y."/>
            <person name="Wincker P."/>
        </authorList>
    </citation>
    <scope>NUCLEOTIDE SEQUENCE [LARGE SCALE GENOMIC DNA]</scope>
    <source>
        <strain evidence="3">Ec32 / CCAP1310/4</strain>
    </source>
</reference>
<keyword evidence="3" id="KW-1185">Reference proteome</keyword>
<protein>
    <recommendedName>
        <fullName evidence="1">ENTH domain-containing protein</fullName>
    </recommendedName>
</protein>
<evidence type="ECO:0000259" key="1">
    <source>
        <dbReference type="PROSITE" id="PS50942"/>
    </source>
</evidence>
<dbReference type="eggNOG" id="KOG2056">
    <property type="taxonomic scope" value="Eukaryota"/>
</dbReference>
<dbReference type="STRING" id="2880.D7G799"/>
<dbReference type="AlphaFoldDB" id="D7G799"/>
<dbReference type="Proteomes" id="UP000002630">
    <property type="component" value="Linkage Group LG28"/>
</dbReference>
<proteinExistence type="predicted"/>
<dbReference type="EMBL" id="FN649753">
    <property type="protein sequence ID" value="CBJ27650.1"/>
    <property type="molecule type" value="Genomic_DNA"/>
</dbReference>